<sequence>MKHLFLTTRVPSKFRELVAFLSLVAVFFVGAWVLFIAPNAKAHPALPTAAQPHGWSYPLSCCSGYDCREVAYNAVAERREGYVIKRTGEVITYTDSRIRNSPDGLFHWCSAAGANDGRTVCLFVPPHGY</sequence>
<geneLocation type="plasmid" evidence="1 2">
    <name>pSchITTGS70d</name>
</geneLocation>
<evidence type="ECO:0008006" key="3">
    <source>
        <dbReference type="Google" id="ProtNLM"/>
    </source>
</evidence>
<name>A0ABZ2BN89_9HYPH</name>
<organism evidence="1 2">
    <name type="scientific">Sinorhizobium chiapasense</name>
    <dbReference type="NCBI Taxonomy" id="501572"/>
    <lineage>
        <taxon>Bacteria</taxon>
        <taxon>Pseudomonadati</taxon>
        <taxon>Pseudomonadota</taxon>
        <taxon>Alphaproteobacteria</taxon>
        <taxon>Hyphomicrobiales</taxon>
        <taxon>Rhizobiaceae</taxon>
        <taxon>Sinorhizobium/Ensifer group</taxon>
        <taxon>Sinorhizobium</taxon>
    </lineage>
</organism>
<evidence type="ECO:0000313" key="1">
    <source>
        <dbReference type="EMBL" id="WVT08006.1"/>
    </source>
</evidence>
<keyword evidence="1" id="KW-0614">Plasmid</keyword>
<proteinExistence type="predicted"/>
<dbReference type="Proteomes" id="UP001432360">
    <property type="component" value="Plasmid pSchITTGS70d"/>
</dbReference>
<gene>
    <name evidence="1" type="ORF">RB548_28010</name>
</gene>
<dbReference type="EMBL" id="CP133152">
    <property type="protein sequence ID" value="WVT08006.1"/>
    <property type="molecule type" value="Genomic_DNA"/>
</dbReference>
<protein>
    <recommendedName>
        <fullName evidence="3">Transmembrane protein</fullName>
    </recommendedName>
</protein>
<evidence type="ECO:0000313" key="2">
    <source>
        <dbReference type="Proteomes" id="UP001432360"/>
    </source>
</evidence>
<reference evidence="1" key="1">
    <citation type="submission" date="2023-08" db="EMBL/GenBank/DDBJ databases">
        <title>Complete genome sequence of Sinorhizobium chiapanecum ITTG S70 isolated from Acaciella angustissima nodules in Chiapas-Mexico.</title>
        <authorList>
            <person name="Rincon-Rosales R."/>
            <person name="Rogel M.A."/>
            <person name="Rincon-Medina C.I."/>
            <person name="Guerrero G."/>
            <person name="Manzano-Gomez L.A."/>
            <person name="Lopez-Lopez A."/>
            <person name="Rincon Molina F.A."/>
            <person name="Martinez-Romero E."/>
        </authorList>
    </citation>
    <scope>NUCLEOTIDE SEQUENCE</scope>
    <source>
        <strain evidence="1">ITTG S70</strain>
        <plasmid evidence="1">pSchITTGS70d</plasmid>
    </source>
</reference>
<dbReference type="RefSeq" id="WP_331377014.1">
    <property type="nucleotide sequence ID" value="NZ_CP133152.1"/>
</dbReference>
<keyword evidence="2" id="KW-1185">Reference proteome</keyword>
<accession>A0ABZ2BN89</accession>